<feature type="transmembrane region" description="Helical" evidence="3">
    <location>
        <begin position="370"/>
        <end position="403"/>
    </location>
</feature>
<dbReference type="PANTHER" id="PTHR44943:SF8">
    <property type="entry name" value="TPR REPEAT-CONTAINING PROTEIN MJ0263"/>
    <property type="match status" value="1"/>
</dbReference>
<dbReference type="Proteomes" id="UP000319525">
    <property type="component" value="Unassembled WGS sequence"/>
</dbReference>
<dbReference type="InterPro" id="IPR019734">
    <property type="entry name" value="TPR_rpt"/>
</dbReference>
<dbReference type="SMART" id="SM00028">
    <property type="entry name" value="TPR"/>
    <property type="match status" value="4"/>
</dbReference>
<feature type="transmembrane region" description="Helical" evidence="3">
    <location>
        <begin position="334"/>
        <end position="358"/>
    </location>
</feature>
<keyword evidence="2" id="KW-0802">TPR repeat</keyword>
<dbReference type="Pfam" id="PF14559">
    <property type="entry name" value="TPR_19"/>
    <property type="match status" value="1"/>
</dbReference>
<name>A0A4Y3QJ02_MICTE</name>
<accession>A0A4Y3QJ02</accession>
<dbReference type="InterPro" id="IPR051685">
    <property type="entry name" value="Ycf3/AcsC/BcsC/TPR_MFPF"/>
</dbReference>
<dbReference type="EMBL" id="BJML01000002">
    <property type="protein sequence ID" value="GEB45191.1"/>
    <property type="molecule type" value="Genomic_DNA"/>
</dbReference>
<evidence type="ECO:0000256" key="1">
    <source>
        <dbReference type="ARBA" id="ARBA00022737"/>
    </source>
</evidence>
<proteinExistence type="predicted"/>
<keyword evidence="3" id="KW-1133">Transmembrane helix</keyword>
<reference evidence="4 5" key="1">
    <citation type="submission" date="2019-06" db="EMBL/GenBank/DDBJ databases">
        <title>Whole genome shotgun sequence of Microbacterium testaceum NBRC 12675.</title>
        <authorList>
            <person name="Hosoyama A."/>
            <person name="Uohara A."/>
            <person name="Ohji S."/>
            <person name="Ichikawa N."/>
        </authorList>
    </citation>
    <scope>NUCLEOTIDE SEQUENCE [LARGE SCALE GENOMIC DNA]</scope>
    <source>
        <strain evidence="4 5">NBRC 12675</strain>
    </source>
</reference>
<keyword evidence="3" id="KW-0472">Membrane</keyword>
<evidence type="ECO:0000313" key="5">
    <source>
        <dbReference type="Proteomes" id="UP000319525"/>
    </source>
</evidence>
<dbReference type="SUPFAM" id="SSF48452">
    <property type="entry name" value="TPR-like"/>
    <property type="match status" value="1"/>
</dbReference>
<keyword evidence="1" id="KW-0677">Repeat</keyword>
<gene>
    <name evidence="4" type="ORF">MTE01_11360</name>
</gene>
<dbReference type="Gene3D" id="1.25.40.10">
    <property type="entry name" value="Tetratricopeptide repeat domain"/>
    <property type="match status" value="1"/>
</dbReference>
<dbReference type="AlphaFoldDB" id="A0A4Y3QJ02"/>
<dbReference type="PANTHER" id="PTHR44943">
    <property type="entry name" value="CELLULOSE SYNTHASE OPERON PROTEIN C"/>
    <property type="match status" value="1"/>
</dbReference>
<feature type="transmembrane region" description="Helical" evidence="3">
    <location>
        <begin position="306"/>
        <end position="328"/>
    </location>
</feature>
<dbReference type="InterPro" id="IPR011990">
    <property type="entry name" value="TPR-like_helical_dom_sf"/>
</dbReference>
<feature type="transmembrane region" description="Helical" evidence="3">
    <location>
        <begin position="255"/>
        <end position="279"/>
    </location>
</feature>
<evidence type="ECO:0000313" key="4">
    <source>
        <dbReference type="EMBL" id="GEB45191.1"/>
    </source>
</evidence>
<feature type="transmembrane region" description="Helical" evidence="3">
    <location>
        <begin position="222"/>
        <end position="249"/>
    </location>
</feature>
<dbReference type="Pfam" id="PF13432">
    <property type="entry name" value="TPR_16"/>
    <property type="match status" value="1"/>
</dbReference>
<dbReference type="RefSeq" id="WP_170210621.1">
    <property type="nucleotide sequence ID" value="NZ_BJML01000002.1"/>
</dbReference>
<organism evidence="4 5">
    <name type="scientific">Microbacterium testaceum</name>
    <name type="common">Aureobacterium testaceum</name>
    <name type="synonym">Brevibacterium testaceum</name>
    <dbReference type="NCBI Taxonomy" id="2033"/>
    <lineage>
        <taxon>Bacteria</taxon>
        <taxon>Bacillati</taxon>
        <taxon>Actinomycetota</taxon>
        <taxon>Actinomycetes</taxon>
        <taxon>Micrococcales</taxon>
        <taxon>Microbacteriaceae</taxon>
        <taxon>Microbacterium</taxon>
    </lineage>
</organism>
<protein>
    <submittedName>
        <fullName evidence="4">Uncharacterized protein</fullName>
    </submittedName>
</protein>
<comment type="caution">
    <text evidence="4">The sequence shown here is derived from an EMBL/GenBank/DDBJ whole genome shotgun (WGS) entry which is preliminary data.</text>
</comment>
<evidence type="ECO:0000256" key="2">
    <source>
        <dbReference type="ARBA" id="ARBA00022803"/>
    </source>
</evidence>
<evidence type="ECO:0000256" key="3">
    <source>
        <dbReference type="SAM" id="Phobius"/>
    </source>
</evidence>
<keyword evidence="3" id="KW-0812">Transmembrane</keyword>
<sequence length="424" mass="45571">MSDDARALRNAETLLDLGRHEQALRDAGAVLAREPGNADAQRIVGEALVELERWNELTSLARDAVSSFPDDAWAWRLLALAHMETGHEADALHAAHRLYALAPEVTFAVYTYARVLHAFGRAADALPALERALETQPDDVDLHLARATCLWKVGRTREARETAASALRIDPTNDDAQRILAVFGGPGQRGSDALLETARRAARDPGDDDNEVFFELATSRALVLPVSVVFGLCVALLAVCVPTGGLWGWRIDTGLGHLVGAGLQAILFSAAIAILGLWLRRMRRHLGELFRPIVASRMDDGPLSKFSSWAIAGALVLDFIGIVLYAAAGDPLGPLALALGLSSAYAGGVLVVMFHLMTRGFVPGAMTRPAGLLLLLWPGAIAGVVLLGLFFVGSVLYIVVWAFSGERLPEPFPKTGQERRETTS</sequence>
<dbReference type="GeneID" id="57143833"/>